<evidence type="ECO:0000256" key="1">
    <source>
        <dbReference type="SAM" id="Coils"/>
    </source>
</evidence>
<dbReference type="Proteomes" id="UP001232117">
    <property type="component" value="Chromosome"/>
</dbReference>
<reference evidence="4 5" key="1">
    <citation type="submission" date="2022-02" db="EMBL/GenBank/DDBJ databases">
        <authorList>
            <person name="Cha I.-T."/>
            <person name="Lee K.-E."/>
            <person name="Park S.-J."/>
        </authorList>
    </citation>
    <scope>NUCLEOTIDE SEQUENCE [LARGE SCALE GENOMIC DNA]</scope>
    <source>
        <strain evidence="4 5">K3R-10</strain>
    </source>
</reference>
<feature type="transmembrane region" description="Helical" evidence="2">
    <location>
        <begin position="86"/>
        <end position="105"/>
    </location>
</feature>
<evidence type="ECO:0000256" key="2">
    <source>
        <dbReference type="SAM" id="Phobius"/>
    </source>
</evidence>
<reference evidence="4 5" key="2">
    <citation type="submission" date="2023-06" db="EMBL/GenBank/DDBJ databases">
        <title>Complete Genome Sequence of Flavobacterium keumense K3R-10.</title>
        <authorList>
            <person name="Jeong H."/>
            <person name="Jhang S.Y."/>
            <person name="Kim J.N."/>
        </authorList>
    </citation>
    <scope>NUCLEOTIDE SEQUENCE [LARGE SCALE GENOMIC DNA]</scope>
    <source>
        <strain evidence="4 5">K3R-10</strain>
    </source>
</reference>
<organism evidence="4 5">
    <name type="scientific">Flavobacterium keumense</name>
    <dbReference type="NCBI Taxonomy" id="1306518"/>
    <lineage>
        <taxon>Bacteria</taxon>
        <taxon>Pseudomonadati</taxon>
        <taxon>Bacteroidota</taxon>
        <taxon>Flavobacteriia</taxon>
        <taxon>Flavobacteriales</taxon>
        <taxon>Flavobacteriaceae</taxon>
        <taxon>Flavobacterium</taxon>
    </lineage>
</organism>
<keyword evidence="2" id="KW-0812">Transmembrane</keyword>
<evidence type="ECO:0000259" key="3">
    <source>
        <dbReference type="Pfam" id="PF14237"/>
    </source>
</evidence>
<accession>A0ABY8N437</accession>
<evidence type="ECO:0000313" key="4">
    <source>
        <dbReference type="EMBL" id="WGK94019.1"/>
    </source>
</evidence>
<dbReference type="InterPro" id="IPR025640">
    <property type="entry name" value="GYF_2"/>
</dbReference>
<keyword evidence="5" id="KW-1185">Reference proteome</keyword>
<dbReference type="EMBL" id="CP092332">
    <property type="protein sequence ID" value="WGK94019.1"/>
    <property type="molecule type" value="Genomic_DNA"/>
</dbReference>
<protein>
    <submittedName>
        <fullName evidence="4">GYF domain-containing protein</fullName>
    </submittedName>
</protein>
<name>A0ABY8N437_9FLAO</name>
<keyword evidence="1" id="KW-0175">Coiled coil</keyword>
<evidence type="ECO:0000313" key="5">
    <source>
        <dbReference type="Proteomes" id="UP001232117"/>
    </source>
</evidence>
<feature type="domain" description="GYF" evidence="3">
    <location>
        <begin position="4"/>
        <end position="49"/>
    </location>
</feature>
<gene>
    <name evidence="4" type="ORF">MG292_07960</name>
</gene>
<dbReference type="Pfam" id="PF14237">
    <property type="entry name" value="GYF_2"/>
    <property type="match status" value="1"/>
</dbReference>
<sequence>MKKYYLHNGTESSGPFSFEELRIMKITKTTPVWYDGMEKWKYAADIEELHELIAATPPPFQVEEVSTSHSQKTISNAAFLGLSKNGFIAVIVIILIFSTVIFNIVQNNRSEELEAKNKKTLLENRQFSLQQKEIEEQKRLIEEQEKAEAERTAKEKKQTITDRISAIENEMAVTKDDLDTAKEKLAKANEFKVLRTSAEKSEELKKLKQEIEDLEKELEDLEAEQNRLNLDLEKIK</sequence>
<keyword evidence="2" id="KW-0472">Membrane</keyword>
<keyword evidence="2" id="KW-1133">Transmembrane helix</keyword>
<proteinExistence type="predicted"/>
<dbReference type="RefSeq" id="WP_264533254.1">
    <property type="nucleotide sequence ID" value="NZ_CP092332.1"/>
</dbReference>
<feature type="coiled-coil region" evidence="1">
    <location>
        <begin position="124"/>
        <end position="231"/>
    </location>
</feature>